<proteinExistence type="predicted"/>
<dbReference type="PANTHER" id="PTHR45631">
    <property type="entry name" value="OS07G0107800 PROTEIN-RELATED"/>
    <property type="match status" value="1"/>
</dbReference>
<keyword evidence="13 19" id="KW-1133">Transmembrane helix</keyword>
<keyword evidence="14 19" id="KW-0472">Membrane</keyword>
<dbReference type="Pfam" id="PF12819">
    <property type="entry name" value="Malectin_like"/>
    <property type="match status" value="1"/>
</dbReference>
<feature type="transmembrane region" description="Helical" evidence="19">
    <location>
        <begin position="444"/>
        <end position="466"/>
    </location>
</feature>
<evidence type="ECO:0000256" key="15">
    <source>
        <dbReference type="ARBA" id="ARBA00023170"/>
    </source>
</evidence>
<keyword evidence="4" id="KW-0597">Phosphoprotein</keyword>
<evidence type="ECO:0000256" key="9">
    <source>
        <dbReference type="ARBA" id="ARBA00022737"/>
    </source>
</evidence>
<keyword evidence="15" id="KW-0675">Receptor</keyword>
<comment type="catalytic activity">
    <reaction evidence="16">
        <text>L-threonyl-[protein] + ATP = O-phospho-L-threonyl-[protein] + ADP + H(+)</text>
        <dbReference type="Rhea" id="RHEA:46608"/>
        <dbReference type="Rhea" id="RHEA-COMP:11060"/>
        <dbReference type="Rhea" id="RHEA-COMP:11605"/>
        <dbReference type="ChEBI" id="CHEBI:15378"/>
        <dbReference type="ChEBI" id="CHEBI:30013"/>
        <dbReference type="ChEBI" id="CHEBI:30616"/>
        <dbReference type="ChEBI" id="CHEBI:61977"/>
        <dbReference type="ChEBI" id="CHEBI:456216"/>
        <dbReference type="EC" id="2.7.11.1"/>
    </reaction>
</comment>
<dbReference type="Pfam" id="PF07714">
    <property type="entry name" value="PK_Tyr_Ser-Thr"/>
    <property type="match status" value="1"/>
</dbReference>
<accession>A0AAN7F0F0</accession>
<evidence type="ECO:0000256" key="2">
    <source>
        <dbReference type="ARBA" id="ARBA00012513"/>
    </source>
</evidence>
<dbReference type="InterPro" id="IPR024788">
    <property type="entry name" value="Malectin-like_Carb-bd_dom"/>
</dbReference>
<dbReference type="PROSITE" id="PS50011">
    <property type="entry name" value="PROTEIN_KINASE_DOM"/>
    <property type="match status" value="1"/>
</dbReference>
<gene>
    <name evidence="21" type="ORF">RGQ29_026227</name>
</gene>
<evidence type="ECO:0000256" key="16">
    <source>
        <dbReference type="ARBA" id="ARBA00047899"/>
    </source>
</evidence>
<dbReference type="EMBL" id="JAXUIC010000007">
    <property type="protein sequence ID" value="KAK4583397.1"/>
    <property type="molecule type" value="Genomic_DNA"/>
</dbReference>
<evidence type="ECO:0000256" key="14">
    <source>
        <dbReference type="ARBA" id="ARBA00023136"/>
    </source>
</evidence>
<keyword evidence="3" id="KW-0723">Serine/threonine-protein kinase</keyword>
<dbReference type="EC" id="2.7.11.1" evidence="2"/>
<protein>
    <recommendedName>
        <fullName evidence="2">non-specific serine/threonine protein kinase</fullName>
        <ecNumber evidence="2">2.7.11.1</ecNumber>
    </recommendedName>
</protein>
<dbReference type="FunFam" id="1.10.510.10:FF:000146">
    <property type="entry name" value="LRR receptor-like serine/threonine-protein kinase IOS1"/>
    <property type="match status" value="1"/>
</dbReference>
<dbReference type="GO" id="GO:0004674">
    <property type="term" value="F:protein serine/threonine kinase activity"/>
    <property type="evidence" value="ECO:0007669"/>
    <property type="project" value="UniProtKB-KW"/>
</dbReference>
<keyword evidence="7 19" id="KW-0812">Transmembrane</keyword>
<dbReference type="PROSITE" id="PS00108">
    <property type="entry name" value="PROTEIN_KINASE_ST"/>
    <property type="match status" value="1"/>
</dbReference>
<dbReference type="InterPro" id="IPR001611">
    <property type="entry name" value="Leu-rich_rpt"/>
</dbReference>
<evidence type="ECO:0000256" key="10">
    <source>
        <dbReference type="ARBA" id="ARBA00022741"/>
    </source>
</evidence>
<keyword evidence="12 18" id="KW-0067">ATP-binding</keyword>
<comment type="catalytic activity">
    <reaction evidence="17">
        <text>L-seryl-[protein] + ATP = O-phospho-L-seryl-[protein] + ADP + H(+)</text>
        <dbReference type="Rhea" id="RHEA:17989"/>
        <dbReference type="Rhea" id="RHEA-COMP:9863"/>
        <dbReference type="Rhea" id="RHEA-COMP:11604"/>
        <dbReference type="ChEBI" id="CHEBI:15378"/>
        <dbReference type="ChEBI" id="CHEBI:29999"/>
        <dbReference type="ChEBI" id="CHEBI:30616"/>
        <dbReference type="ChEBI" id="CHEBI:83421"/>
        <dbReference type="ChEBI" id="CHEBI:456216"/>
        <dbReference type="EC" id="2.7.11.1"/>
    </reaction>
</comment>
<dbReference type="Pfam" id="PF00560">
    <property type="entry name" value="LRR_1"/>
    <property type="match status" value="3"/>
</dbReference>
<comment type="subcellular location">
    <subcellularLocation>
        <location evidence="1">Membrane</location>
        <topology evidence="1">Single-pass membrane protein</topology>
    </subcellularLocation>
</comment>
<evidence type="ECO:0000256" key="13">
    <source>
        <dbReference type="ARBA" id="ARBA00022989"/>
    </source>
</evidence>
<dbReference type="CDD" id="cd14066">
    <property type="entry name" value="STKc_IRAK"/>
    <property type="match status" value="1"/>
</dbReference>
<evidence type="ECO:0000313" key="22">
    <source>
        <dbReference type="Proteomes" id="UP001324115"/>
    </source>
</evidence>
<evidence type="ECO:0000259" key="20">
    <source>
        <dbReference type="PROSITE" id="PS50011"/>
    </source>
</evidence>
<evidence type="ECO:0000256" key="8">
    <source>
        <dbReference type="ARBA" id="ARBA00022729"/>
    </source>
</evidence>
<feature type="domain" description="Protein kinase" evidence="20">
    <location>
        <begin position="513"/>
        <end position="785"/>
    </location>
</feature>
<evidence type="ECO:0000256" key="18">
    <source>
        <dbReference type="PROSITE-ProRule" id="PRU10141"/>
    </source>
</evidence>
<evidence type="ECO:0000256" key="6">
    <source>
        <dbReference type="ARBA" id="ARBA00022679"/>
    </source>
</evidence>
<keyword evidence="9" id="KW-0677">Repeat</keyword>
<evidence type="ECO:0000256" key="11">
    <source>
        <dbReference type="ARBA" id="ARBA00022777"/>
    </source>
</evidence>
<dbReference type="Proteomes" id="UP001324115">
    <property type="component" value="Unassembled WGS sequence"/>
</dbReference>
<dbReference type="PANTHER" id="PTHR45631:SF68">
    <property type="entry name" value="REPEAT FAMILY PROTEIN, PUTATIVE, EXPRESSED-RELATED"/>
    <property type="match status" value="1"/>
</dbReference>
<evidence type="ECO:0000256" key="3">
    <source>
        <dbReference type="ARBA" id="ARBA00022527"/>
    </source>
</evidence>
<feature type="binding site" evidence="18">
    <location>
        <position position="541"/>
    </location>
    <ligand>
        <name>ATP</name>
        <dbReference type="ChEBI" id="CHEBI:30616"/>
    </ligand>
</feature>
<sequence>MLNVISRSRYLLRATFLYGNFDNNNVYPKFDISLGATYWSTIVISDASTIEVRELIFLALSPTISVCLSNAATGQPFISTLELRQFNGSIYYTDFEELYYLSVSARINFGAESKAPVRYPDDPFDRIWESDSLKKANFLVDVAAGTEKVSTRKPIYVNSKEVPPQKVMQTAVEGTNGSLTYRLTLGGFPGYGWAAAFFAEIEDLGPDETRKFRLVLPGYADFSRAVTNIEENAQGKYRLYEPKFSNLSLPFVFSFGFGKTSDSKRGPLLNAMEINKYLEKNDGSLDGVSIAKIVSYYSSSDWAQEGGDPCLPVPWSWVQCNSDPQPKIVKIILSGKNLTGNIPSDFAKLTGLVELWLDNNSLSGPIPDFTGCIDLKIIHLENNQLTGELPSSLMNLPNLRELYVQNNMLSGTMPSGLLNKNLILNYSGNIYLRKGSKSGSHMNIIIGSSVGAGVVLIATIASCLFMSKGKKRYFEQDQLDHSPPVQRLVSSKSKAHAEAGYCFTFSEIEDSTRKFEKKIGSGGFGVVYYGKMKDGKEIAVKVLASNSFQGKREFSNEVTLLSRIHHRNLVQFLGYCQEGERCMLVYEFMHNGTLKEHLFDHKSINWFKRLQIAEDAAKGIEYLHTGCVPAIIHRDLKSSNILLDKRMRAKVSDFGLSKLAVDGASHVSSKVRGTVGYLDPEYYISQQLSDKSDVYSFGIILLELISGHEAISNESFGVNCTNIVQWAKLHIESGDIQGIIDPSLHEEFDIQSVRKIAEKALMCVQPHRHMRPSISEVLKEIQDVITIEREAAVAAREENSDEGLMA</sequence>
<dbReference type="InterPro" id="IPR001245">
    <property type="entry name" value="Ser-Thr/Tyr_kinase_cat_dom"/>
</dbReference>
<keyword evidence="8" id="KW-0732">Signal</keyword>
<dbReference type="SUPFAM" id="SSF56112">
    <property type="entry name" value="Protein kinase-like (PK-like)"/>
    <property type="match status" value="1"/>
</dbReference>
<dbReference type="InterPro" id="IPR011009">
    <property type="entry name" value="Kinase-like_dom_sf"/>
</dbReference>
<dbReference type="Gene3D" id="3.80.10.10">
    <property type="entry name" value="Ribonuclease Inhibitor"/>
    <property type="match status" value="1"/>
</dbReference>
<dbReference type="InterPro" id="IPR000719">
    <property type="entry name" value="Prot_kinase_dom"/>
</dbReference>
<dbReference type="FunFam" id="3.80.10.10:FF:001357">
    <property type="entry name" value="Leucine-rich repeat protein kinase family protein"/>
    <property type="match status" value="1"/>
</dbReference>
<keyword evidence="5" id="KW-0433">Leucine-rich repeat</keyword>
<evidence type="ECO:0000313" key="21">
    <source>
        <dbReference type="EMBL" id="KAK4583397.1"/>
    </source>
</evidence>
<comment type="caution">
    <text evidence="21">The sequence shown here is derived from an EMBL/GenBank/DDBJ whole genome shotgun (WGS) entry which is preliminary data.</text>
</comment>
<dbReference type="InterPro" id="IPR008271">
    <property type="entry name" value="Ser/Thr_kinase_AS"/>
</dbReference>
<dbReference type="FunFam" id="3.30.200.20:FF:000394">
    <property type="entry name" value="Leucine-rich repeat receptor-like protein kinase"/>
    <property type="match status" value="1"/>
</dbReference>
<dbReference type="GO" id="GO:0005524">
    <property type="term" value="F:ATP binding"/>
    <property type="evidence" value="ECO:0007669"/>
    <property type="project" value="UniProtKB-UniRule"/>
</dbReference>
<keyword evidence="22" id="KW-1185">Reference proteome</keyword>
<evidence type="ECO:0000256" key="7">
    <source>
        <dbReference type="ARBA" id="ARBA00022692"/>
    </source>
</evidence>
<evidence type="ECO:0000256" key="19">
    <source>
        <dbReference type="SAM" id="Phobius"/>
    </source>
</evidence>
<dbReference type="SUPFAM" id="SSF52058">
    <property type="entry name" value="L domain-like"/>
    <property type="match status" value="1"/>
</dbReference>
<keyword evidence="11" id="KW-0418">Kinase</keyword>
<organism evidence="21 22">
    <name type="scientific">Quercus rubra</name>
    <name type="common">Northern red oak</name>
    <name type="synonym">Quercus borealis</name>
    <dbReference type="NCBI Taxonomy" id="3512"/>
    <lineage>
        <taxon>Eukaryota</taxon>
        <taxon>Viridiplantae</taxon>
        <taxon>Streptophyta</taxon>
        <taxon>Embryophyta</taxon>
        <taxon>Tracheophyta</taxon>
        <taxon>Spermatophyta</taxon>
        <taxon>Magnoliopsida</taxon>
        <taxon>eudicotyledons</taxon>
        <taxon>Gunneridae</taxon>
        <taxon>Pentapetalae</taxon>
        <taxon>rosids</taxon>
        <taxon>fabids</taxon>
        <taxon>Fagales</taxon>
        <taxon>Fagaceae</taxon>
        <taxon>Quercus</taxon>
    </lineage>
</organism>
<evidence type="ECO:0000256" key="1">
    <source>
        <dbReference type="ARBA" id="ARBA00004167"/>
    </source>
</evidence>
<dbReference type="InterPro" id="IPR017441">
    <property type="entry name" value="Protein_kinase_ATP_BS"/>
</dbReference>
<dbReference type="SMART" id="SM00220">
    <property type="entry name" value="S_TKc"/>
    <property type="match status" value="1"/>
</dbReference>
<evidence type="ECO:0000256" key="17">
    <source>
        <dbReference type="ARBA" id="ARBA00048679"/>
    </source>
</evidence>
<evidence type="ECO:0000256" key="5">
    <source>
        <dbReference type="ARBA" id="ARBA00022614"/>
    </source>
</evidence>
<dbReference type="InterPro" id="IPR032675">
    <property type="entry name" value="LRR_dom_sf"/>
</dbReference>
<keyword evidence="10 18" id="KW-0547">Nucleotide-binding</keyword>
<dbReference type="GO" id="GO:0016020">
    <property type="term" value="C:membrane"/>
    <property type="evidence" value="ECO:0007669"/>
    <property type="project" value="UniProtKB-SubCell"/>
</dbReference>
<dbReference type="Gene3D" id="1.10.510.10">
    <property type="entry name" value="Transferase(Phosphotransferase) domain 1"/>
    <property type="match status" value="1"/>
</dbReference>
<reference evidence="21 22" key="1">
    <citation type="journal article" date="2023" name="G3 (Bethesda)">
        <title>A haplotype-resolved chromosome-scale genome for Quercus rubra L. provides insights into the genetics of adaptive traits for red oak species.</title>
        <authorList>
            <person name="Kapoor B."/>
            <person name="Jenkins J."/>
            <person name="Schmutz J."/>
            <person name="Zhebentyayeva T."/>
            <person name="Kuelheim C."/>
            <person name="Coggeshall M."/>
            <person name="Heim C."/>
            <person name="Lasky J.R."/>
            <person name="Leites L."/>
            <person name="Islam-Faridi N."/>
            <person name="Romero-Severson J."/>
            <person name="DeLeo V.L."/>
            <person name="Lucas S.M."/>
            <person name="Lazic D."/>
            <person name="Gailing O."/>
            <person name="Carlson J."/>
            <person name="Staton M."/>
        </authorList>
    </citation>
    <scope>NUCLEOTIDE SEQUENCE [LARGE SCALE GENOMIC DNA]</scope>
    <source>
        <strain evidence="21">Pseudo-F2</strain>
    </source>
</reference>
<name>A0AAN7F0F0_QUERU</name>
<evidence type="ECO:0000256" key="12">
    <source>
        <dbReference type="ARBA" id="ARBA00022840"/>
    </source>
</evidence>
<dbReference type="PROSITE" id="PS00107">
    <property type="entry name" value="PROTEIN_KINASE_ATP"/>
    <property type="match status" value="1"/>
</dbReference>
<dbReference type="AlphaFoldDB" id="A0AAN7F0F0"/>
<dbReference type="Gene3D" id="3.30.200.20">
    <property type="entry name" value="Phosphorylase Kinase, domain 1"/>
    <property type="match status" value="1"/>
</dbReference>
<evidence type="ECO:0000256" key="4">
    <source>
        <dbReference type="ARBA" id="ARBA00022553"/>
    </source>
</evidence>
<keyword evidence="6" id="KW-0808">Transferase</keyword>